<gene>
    <name evidence="2" type="ORF">E3T23_05460</name>
</gene>
<evidence type="ECO:0000256" key="1">
    <source>
        <dbReference type="SAM" id="Phobius"/>
    </source>
</evidence>
<evidence type="ECO:0000313" key="3">
    <source>
        <dbReference type="Proteomes" id="UP000298433"/>
    </source>
</evidence>
<keyword evidence="3" id="KW-1185">Reference proteome</keyword>
<feature type="transmembrane region" description="Helical" evidence="1">
    <location>
        <begin position="89"/>
        <end position="111"/>
    </location>
</feature>
<organism evidence="2 3">
    <name type="scientific">Cryobacterium cheniae</name>
    <dbReference type="NCBI Taxonomy" id="1259262"/>
    <lineage>
        <taxon>Bacteria</taxon>
        <taxon>Bacillati</taxon>
        <taxon>Actinomycetota</taxon>
        <taxon>Actinomycetes</taxon>
        <taxon>Micrococcales</taxon>
        <taxon>Microbacteriaceae</taxon>
        <taxon>Cryobacterium</taxon>
    </lineage>
</organism>
<dbReference type="Proteomes" id="UP000298433">
    <property type="component" value="Unassembled WGS sequence"/>
</dbReference>
<accession>A0A4R8XT89</accession>
<comment type="caution">
    <text evidence="2">The sequence shown here is derived from an EMBL/GenBank/DDBJ whole genome shotgun (WGS) entry which is preliminary data.</text>
</comment>
<evidence type="ECO:0000313" key="2">
    <source>
        <dbReference type="EMBL" id="TFC81766.1"/>
    </source>
</evidence>
<feature type="non-terminal residue" evidence="2">
    <location>
        <position position="134"/>
    </location>
</feature>
<proteinExistence type="predicted"/>
<sequence>MSPIWVSACLVAAVAAAGLGAACALAGVRMPGRALVAAPAMVVMAVSCADMVLPGVQLFGSLAWVGLLVGAALVALLDRRHRMPAAHHSASLLLMAVMWVAMLPAASVAAAGAAAGTAAGTAAGAAAGAAAGTA</sequence>
<keyword evidence="1" id="KW-1133">Transmembrane helix</keyword>
<protein>
    <submittedName>
        <fullName evidence="2">Uncharacterized protein</fullName>
    </submittedName>
</protein>
<dbReference type="AlphaFoldDB" id="A0A4R8XT89"/>
<keyword evidence="1" id="KW-0812">Transmembrane</keyword>
<keyword evidence="1" id="KW-0472">Membrane</keyword>
<reference evidence="2 3" key="1">
    <citation type="submission" date="2019-03" db="EMBL/GenBank/DDBJ databases">
        <title>Genomics of glacier-inhabiting Cryobacterium strains.</title>
        <authorList>
            <person name="Liu Q."/>
            <person name="Xin Y.-H."/>
        </authorList>
    </citation>
    <scope>NUCLEOTIDE SEQUENCE [LARGE SCALE GENOMIC DNA]</scope>
    <source>
        <strain evidence="2 3">TMT2-48-2</strain>
    </source>
</reference>
<dbReference type="EMBL" id="SOGN01000031">
    <property type="protein sequence ID" value="TFC81766.1"/>
    <property type="molecule type" value="Genomic_DNA"/>
</dbReference>
<feature type="transmembrane region" description="Helical" evidence="1">
    <location>
        <begin position="55"/>
        <end position="77"/>
    </location>
</feature>
<name>A0A4R8XT89_9MICO</name>
<dbReference type="RefSeq" id="WP_198416181.1">
    <property type="nucleotide sequence ID" value="NZ_SOGN01000031.1"/>
</dbReference>